<sequence length="51" mass="5860">MEILCSYEGQGLCLDGVAGEDQYNHVLQRRLPHFNTVTLKVLFLFLPFGIY</sequence>
<dbReference type="EMBL" id="JBBNAG010000002">
    <property type="protein sequence ID" value="KAK9158152.1"/>
    <property type="molecule type" value="Genomic_DNA"/>
</dbReference>
<accession>A0AAP0PVN4</accession>
<protein>
    <submittedName>
        <fullName evidence="1">Uncharacterized protein</fullName>
    </submittedName>
</protein>
<organism evidence="1 2">
    <name type="scientific">Stephania cephalantha</name>
    <dbReference type="NCBI Taxonomy" id="152367"/>
    <lineage>
        <taxon>Eukaryota</taxon>
        <taxon>Viridiplantae</taxon>
        <taxon>Streptophyta</taxon>
        <taxon>Embryophyta</taxon>
        <taxon>Tracheophyta</taxon>
        <taxon>Spermatophyta</taxon>
        <taxon>Magnoliopsida</taxon>
        <taxon>Ranunculales</taxon>
        <taxon>Menispermaceae</taxon>
        <taxon>Menispermoideae</taxon>
        <taxon>Cissampelideae</taxon>
        <taxon>Stephania</taxon>
    </lineage>
</organism>
<keyword evidence="2" id="KW-1185">Reference proteome</keyword>
<dbReference type="Proteomes" id="UP001419268">
    <property type="component" value="Unassembled WGS sequence"/>
</dbReference>
<name>A0AAP0PVN4_9MAGN</name>
<evidence type="ECO:0000313" key="1">
    <source>
        <dbReference type="EMBL" id="KAK9158152.1"/>
    </source>
</evidence>
<reference evidence="1 2" key="1">
    <citation type="submission" date="2024-01" db="EMBL/GenBank/DDBJ databases">
        <title>Genome assemblies of Stephania.</title>
        <authorList>
            <person name="Yang L."/>
        </authorList>
    </citation>
    <scope>NUCLEOTIDE SEQUENCE [LARGE SCALE GENOMIC DNA]</scope>
    <source>
        <strain evidence="1">JXDWG</strain>
        <tissue evidence="1">Leaf</tissue>
    </source>
</reference>
<proteinExistence type="predicted"/>
<dbReference type="AlphaFoldDB" id="A0AAP0PVN4"/>
<evidence type="ECO:0000313" key="2">
    <source>
        <dbReference type="Proteomes" id="UP001419268"/>
    </source>
</evidence>
<gene>
    <name evidence="1" type="ORF">Scep_004726</name>
</gene>
<comment type="caution">
    <text evidence="1">The sequence shown here is derived from an EMBL/GenBank/DDBJ whole genome shotgun (WGS) entry which is preliminary data.</text>
</comment>